<organism evidence="2 3">
    <name type="scientific">Aegilops tauschii subsp. strangulata</name>
    <name type="common">Goatgrass</name>
    <dbReference type="NCBI Taxonomy" id="200361"/>
    <lineage>
        <taxon>Eukaryota</taxon>
        <taxon>Viridiplantae</taxon>
        <taxon>Streptophyta</taxon>
        <taxon>Embryophyta</taxon>
        <taxon>Tracheophyta</taxon>
        <taxon>Spermatophyta</taxon>
        <taxon>Magnoliopsida</taxon>
        <taxon>Liliopsida</taxon>
        <taxon>Poales</taxon>
        <taxon>Poaceae</taxon>
        <taxon>BOP clade</taxon>
        <taxon>Pooideae</taxon>
        <taxon>Triticodae</taxon>
        <taxon>Triticeae</taxon>
        <taxon>Triticinae</taxon>
        <taxon>Aegilops</taxon>
    </lineage>
</organism>
<reference evidence="2" key="3">
    <citation type="journal article" date="2017" name="Nature">
        <title>Genome sequence of the progenitor of the wheat D genome Aegilops tauschii.</title>
        <authorList>
            <person name="Luo M.C."/>
            <person name="Gu Y.Q."/>
            <person name="Puiu D."/>
            <person name="Wang H."/>
            <person name="Twardziok S.O."/>
            <person name="Deal K.R."/>
            <person name="Huo N."/>
            <person name="Zhu T."/>
            <person name="Wang L."/>
            <person name="Wang Y."/>
            <person name="McGuire P.E."/>
            <person name="Liu S."/>
            <person name="Long H."/>
            <person name="Ramasamy R.K."/>
            <person name="Rodriguez J.C."/>
            <person name="Van S.L."/>
            <person name="Yuan L."/>
            <person name="Wang Z."/>
            <person name="Xia Z."/>
            <person name="Xiao L."/>
            <person name="Anderson O.D."/>
            <person name="Ouyang S."/>
            <person name="Liang Y."/>
            <person name="Zimin A.V."/>
            <person name="Pertea G."/>
            <person name="Qi P."/>
            <person name="Bennetzen J.L."/>
            <person name="Dai X."/>
            <person name="Dawson M.W."/>
            <person name="Muller H.G."/>
            <person name="Kugler K."/>
            <person name="Rivarola-Duarte L."/>
            <person name="Spannagl M."/>
            <person name="Mayer K.F.X."/>
            <person name="Lu F.H."/>
            <person name="Bevan M.W."/>
            <person name="Leroy P."/>
            <person name="Li P."/>
            <person name="You F.M."/>
            <person name="Sun Q."/>
            <person name="Liu Z."/>
            <person name="Lyons E."/>
            <person name="Wicker T."/>
            <person name="Salzberg S.L."/>
            <person name="Devos K.M."/>
            <person name="Dvorak J."/>
        </authorList>
    </citation>
    <scope>NUCLEOTIDE SEQUENCE [LARGE SCALE GENOMIC DNA]</scope>
    <source>
        <strain evidence="2">cv. AL8/78</strain>
    </source>
</reference>
<dbReference type="PANTHER" id="PTHR47041">
    <property type="entry name" value="SEC14 CYTOSOLIC FACTOR FAMILY PROTEIN / PHOSPHOGLYCERIDE TRANSFER FAMILY PROTEIN"/>
    <property type="match status" value="1"/>
</dbReference>
<reference evidence="3" key="2">
    <citation type="journal article" date="2017" name="Nat. Plants">
        <title>The Aegilops tauschii genome reveals multiple impacts of transposons.</title>
        <authorList>
            <person name="Zhao G."/>
            <person name="Zou C."/>
            <person name="Li K."/>
            <person name="Wang K."/>
            <person name="Li T."/>
            <person name="Gao L."/>
            <person name="Zhang X."/>
            <person name="Wang H."/>
            <person name="Yang Z."/>
            <person name="Liu X."/>
            <person name="Jiang W."/>
            <person name="Mao L."/>
            <person name="Kong X."/>
            <person name="Jiao Y."/>
            <person name="Jia J."/>
        </authorList>
    </citation>
    <scope>NUCLEOTIDE SEQUENCE [LARGE SCALE GENOMIC DNA]</scope>
    <source>
        <strain evidence="3">cv. AL8/78</strain>
    </source>
</reference>
<reference evidence="3" key="1">
    <citation type="journal article" date="2014" name="Science">
        <title>Ancient hybridizations among the ancestral genomes of bread wheat.</title>
        <authorList>
            <consortium name="International Wheat Genome Sequencing Consortium,"/>
            <person name="Marcussen T."/>
            <person name="Sandve S.R."/>
            <person name="Heier L."/>
            <person name="Spannagl M."/>
            <person name="Pfeifer M."/>
            <person name="Jakobsen K.S."/>
            <person name="Wulff B.B."/>
            <person name="Steuernagel B."/>
            <person name="Mayer K.F."/>
            <person name="Olsen O.A."/>
        </authorList>
    </citation>
    <scope>NUCLEOTIDE SEQUENCE [LARGE SCALE GENOMIC DNA]</scope>
    <source>
        <strain evidence="3">cv. AL8/78</strain>
    </source>
</reference>
<reference evidence="2" key="4">
    <citation type="submission" date="2019-03" db="UniProtKB">
        <authorList>
            <consortium name="EnsemblPlants"/>
        </authorList>
    </citation>
    <scope>IDENTIFICATION</scope>
</reference>
<sequence length="217" mass="23507">PPRPPNPPLSPSPPGTRRGRKDRPGLLPLRPPNPRRPPSPPRRRSALAADLLAGMANFTKNFQSSSKPDGEKKYQGTLVASPAKAISPKTIKHIVPKQLILSRESTGHVASFLVKVIALEVVRRISKAKCPFVWNSIQALQVLGYPPFRWIQRWAPLKFVVQGIQKLSTPLLFLSVTSAVGDLSSKSDEADDGPSSTTGAPDLPAESNETSSTSDTR</sequence>
<reference evidence="2" key="5">
    <citation type="journal article" date="2021" name="G3 (Bethesda)">
        <title>Aegilops tauschii genome assembly Aet v5.0 features greater sequence contiguity and improved annotation.</title>
        <authorList>
            <person name="Wang L."/>
            <person name="Zhu T."/>
            <person name="Rodriguez J.C."/>
            <person name="Deal K.R."/>
            <person name="Dubcovsky J."/>
            <person name="McGuire P.E."/>
            <person name="Lux T."/>
            <person name="Spannagl M."/>
            <person name="Mayer K.F.X."/>
            <person name="Baldrich P."/>
            <person name="Meyers B.C."/>
            <person name="Huo N."/>
            <person name="Gu Y.Q."/>
            <person name="Zhou H."/>
            <person name="Devos K.M."/>
            <person name="Bennetzen J.L."/>
            <person name="Unver T."/>
            <person name="Budak H."/>
            <person name="Gulick P.J."/>
            <person name="Galiba G."/>
            <person name="Kalapos B."/>
            <person name="Nelson D.R."/>
            <person name="Li P."/>
            <person name="You F.M."/>
            <person name="Luo M.C."/>
            <person name="Dvorak J."/>
        </authorList>
    </citation>
    <scope>NUCLEOTIDE SEQUENCE [LARGE SCALE GENOMIC DNA]</scope>
    <source>
        <strain evidence="2">cv. AL8/78</strain>
    </source>
</reference>
<proteinExistence type="predicted"/>
<feature type="region of interest" description="Disordered" evidence="1">
    <location>
        <begin position="1"/>
        <end position="44"/>
    </location>
</feature>
<feature type="compositionally biased region" description="Pro residues" evidence="1">
    <location>
        <begin position="29"/>
        <end position="40"/>
    </location>
</feature>
<protein>
    <submittedName>
        <fullName evidence="2">Uncharacterized protein</fullName>
    </submittedName>
</protein>
<accession>A0A453M9U8</accession>
<dbReference type="EnsemblPlants" id="AET5Gv21108700.3">
    <property type="protein sequence ID" value="AET5Gv21108700.3"/>
    <property type="gene ID" value="AET5Gv21108700"/>
</dbReference>
<keyword evidence="3" id="KW-1185">Reference proteome</keyword>
<evidence type="ECO:0000313" key="2">
    <source>
        <dbReference type="EnsemblPlants" id="AET5Gv21108700.3"/>
    </source>
</evidence>
<dbReference type="Gramene" id="AET5Gv21108700.3">
    <property type="protein sequence ID" value="AET5Gv21108700.3"/>
    <property type="gene ID" value="AET5Gv21108700"/>
</dbReference>
<dbReference type="AlphaFoldDB" id="A0A453M9U8"/>
<evidence type="ECO:0000256" key="1">
    <source>
        <dbReference type="SAM" id="MobiDB-lite"/>
    </source>
</evidence>
<feature type="compositionally biased region" description="Polar residues" evidence="1">
    <location>
        <begin position="207"/>
        <end position="217"/>
    </location>
</feature>
<feature type="compositionally biased region" description="Pro residues" evidence="1">
    <location>
        <begin position="1"/>
        <end position="14"/>
    </location>
</feature>
<feature type="region of interest" description="Disordered" evidence="1">
    <location>
        <begin position="183"/>
        <end position="217"/>
    </location>
</feature>
<name>A0A453M9U8_AEGTS</name>
<dbReference type="Proteomes" id="UP000015105">
    <property type="component" value="Chromosome 5D"/>
</dbReference>
<dbReference type="PANTHER" id="PTHR47041:SF2">
    <property type="entry name" value="SEC14 CYTOSOLIC FACTOR FAMILY PROTEIN _ PHOSPHOGLYCERIDE TRANSFER FAMILY PROTEIN"/>
    <property type="match status" value="1"/>
</dbReference>
<evidence type="ECO:0000313" key="3">
    <source>
        <dbReference type="Proteomes" id="UP000015105"/>
    </source>
</evidence>